<dbReference type="EMBL" id="ML991774">
    <property type="protein sequence ID" value="KAF2238841.1"/>
    <property type="molecule type" value="Genomic_DNA"/>
</dbReference>
<name>A0A6A6HLI7_VIRVR</name>
<dbReference type="Gene3D" id="3.40.630.30">
    <property type="match status" value="1"/>
</dbReference>
<dbReference type="AlphaFoldDB" id="A0A6A6HLI7"/>
<feature type="domain" description="LYC1 C-terminal" evidence="1">
    <location>
        <begin position="194"/>
        <end position="410"/>
    </location>
</feature>
<dbReference type="InterPro" id="IPR053013">
    <property type="entry name" value="LAT"/>
</dbReference>
<dbReference type="SUPFAM" id="SSF55729">
    <property type="entry name" value="Acyl-CoA N-acyltransferases (Nat)"/>
    <property type="match status" value="1"/>
</dbReference>
<evidence type="ECO:0000259" key="1">
    <source>
        <dbReference type="Pfam" id="PF22998"/>
    </source>
</evidence>
<evidence type="ECO:0000313" key="3">
    <source>
        <dbReference type="Proteomes" id="UP000800092"/>
    </source>
</evidence>
<organism evidence="2 3">
    <name type="scientific">Viridothelium virens</name>
    <name type="common">Speckled blister lichen</name>
    <name type="synonym">Trypethelium virens</name>
    <dbReference type="NCBI Taxonomy" id="1048519"/>
    <lineage>
        <taxon>Eukaryota</taxon>
        <taxon>Fungi</taxon>
        <taxon>Dikarya</taxon>
        <taxon>Ascomycota</taxon>
        <taxon>Pezizomycotina</taxon>
        <taxon>Dothideomycetes</taxon>
        <taxon>Dothideomycetes incertae sedis</taxon>
        <taxon>Trypetheliales</taxon>
        <taxon>Trypetheliaceae</taxon>
        <taxon>Viridothelium</taxon>
    </lineage>
</organism>
<dbReference type="OrthoDB" id="2020070at2759"/>
<dbReference type="InterPro" id="IPR055100">
    <property type="entry name" value="GNAT_LYC1-like"/>
</dbReference>
<gene>
    <name evidence="2" type="ORF">EV356DRAFT_516730</name>
</gene>
<reference evidence="2" key="1">
    <citation type="journal article" date="2020" name="Stud. Mycol.">
        <title>101 Dothideomycetes genomes: a test case for predicting lifestyles and emergence of pathogens.</title>
        <authorList>
            <person name="Haridas S."/>
            <person name="Albert R."/>
            <person name="Binder M."/>
            <person name="Bloem J."/>
            <person name="Labutti K."/>
            <person name="Salamov A."/>
            <person name="Andreopoulos B."/>
            <person name="Baker S."/>
            <person name="Barry K."/>
            <person name="Bills G."/>
            <person name="Bluhm B."/>
            <person name="Cannon C."/>
            <person name="Castanera R."/>
            <person name="Culley D."/>
            <person name="Daum C."/>
            <person name="Ezra D."/>
            <person name="Gonzalez J."/>
            <person name="Henrissat B."/>
            <person name="Kuo A."/>
            <person name="Liang C."/>
            <person name="Lipzen A."/>
            <person name="Lutzoni F."/>
            <person name="Magnuson J."/>
            <person name="Mondo S."/>
            <person name="Nolan M."/>
            <person name="Ohm R."/>
            <person name="Pangilinan J."/>
            <person name="Park H.-J."/>
            <person name="Ramirez L."/>
            <person name="Alfaro M."/>
            <person name="Sun H."/>
            <person name="Tritt A."/>
            <person name="Yoshinaga Y."/>
            <person name="Zwiers L.-H."/>
            <person name="Turgeon B."/>
            <person name="Goodwin S."/>
            <person name="Spatafora J."/>
            <person name="Crous P."/>
            <person name="Grigoriev I."/>
        </authorList>
    </citation>
    <scope>NUCLEOTIDE SEQUENCE</scope>
    <source>
        <strain evidence="2">Tuck. ex Michener</strain>
    </source>
</reference>
<dbReference type="PANTHER" id="PTHR34815:SF4">
    <property type="entry name" value="N-ACETYLTRANSFERASE DOMAIN-CONTAINING PROTEIN"/>
    <property type="match status" value="1"/>
</dbReference>
<protein>
    <recommendedName>
        <fullName evidence="1">LYC1 C-terminal domain-containing protein</fullName>
    </recommendedName>
</protein>
<keyword evidence="3" id="KW-1185">Reference proteome</keyword>
<evidence type="ECO:0000313" key="2">
    <source>
        <dbReference type="EMBL" id="KAF2238841.1"/>
    </source>
</evidence>
<accession>A0A6A6HLI7</accession>
<dbReference type="Pfam" id="PF22998">
    <property type="entry name" value="GNAT_LYC1-like"/>
    <property type="match status" value="1"/>
</dbReference>
<dbReference type="InterPro" id="IPR016181">
    <property type="entry name" value="Acyl_CoA_acyltransferase"/>
</dbReference>
<dbReference type="PANTHER" id="PTHR34815">
    <property type="entry name" value="LYSINE ACETYLTRANSFERASE"/>
    <property type="match status" value="1"/>
</dbReference>
<proteinExistence type="predicted"/>
<dbReference type="Proteomes" id="UP000800092">
    <property type="component" value="Unassembled WGS sequence"/>
</dbReference>
<sequence>MDSISLPERDSASLRLAHPTDREKVEQWTKNGATWKGALSLEAYLRRERYLLQAPLAKDGGITHWILVDSDAEDRKVFAGCETLKKRALVAKNGDVVDVVCHGIGSVFSPPEFRGRGFGRRLMTEMGPQLETWQTEKAPCLFSVLFSDIGKVSHRANVFLRSYQREISTPYTEGEFFSAQFYAKNGWHPFPSAHISIPATMNAVKAVTGGSPLYSGDLLQLCETDEKLLRQQLSALDPKAAKPTIAIVPDIATIRWHHAREEFVATELYGKAPTIKGAMTGTEIGKRVWCYWTRVWHTADPLKRNENTMFILRLVVEDAAAAGTDNAIASLFTMALEEAETWGMGEVQMWNPAEPAVAAAQLLYPQATVVHREEESIVCLRWHGNIDDADSDVSATEQCIWVGNEKYGWC</sequence>